<accession>A0ABS5RKJ9</accession>
<dbReference type="EMBL" id="JAHCLR010000025">
    <property type="protein sequence ID" value="MBS9534552.1"/>
    <property type="molecule type" value="Genomic_DNA"/>
</dbReference>
<protein>
    <submittedName>
        <fullName evidence="5">PPE family protein</fullName>
    </submittedName>
</protein>
<dbReference type="InterPro" id="IPR000030">
    <property type="entry name" value="PPE_dom"/>
</dbReference>
<feature type="compositionally biased region" description="Pro residues" evidence="2">
    <location>
        <begin position="391"/>
        <end position="401"/>
    </location>
</feature>
<dbReference type="PANTHER" id="PTHR46766">
    <property type="entry name" value="GLUTAMINE-RICH PROTEIN 2"/>
    <property type="match status" value="1"/>
</dbReference>
<dbReference type="RefSeq" id="WP_214093448.1">
    <property type="nucleotide sequence ID" value="NZ_JAHCLR010000025.1"/>
</dbReference>
<evidence type="ECO:0000256" key="2">
    <source>
        <dbReference type="SAM" id="MobiDB-lite"/>
    </source>
</evidence>
<feature type="compositionally biased region" description="Basic residues" evidence="2">
    <location>
        <begin position="456"/>
        <end position="468"/>
    </location>
</feature>
<keyword evidence="6" id="KW-1185">Reference proteome</keyword>
<comment type="similarity">
    <text evidence="1">Belongs to the mycobacterial PPE family.</text>
</comment>
<evidence type="ECO:0000313" key="6">
    <source>
        <dbReference type="Proteomes" id="UP001519535"/>
    </source>
</evidence>
<name>A0ABS5RKJ9_9MYCO</name>
<evidence type="ECO:0000256" key="1">
    <source>
        <dbReference type="ARBA" id="ARBA00010652"/>
    </source>
</evidence>
<dbReference type="Gene3D" id="1.20.1260.20">
    <property type="entry name" value="PPE superfamily"/>
    <property type="match status" value="1"/>
</dbReference>
<feature type="region of interest" description="Disordered" evidence="2">
    <location>
        <begin position="433"/>
        <end position="475"/>
    </location>
</feature>
<feature type="domain" description="PPE-PPW subfamily C-terminal" evidence="4">
    <location>
        <begin position="484"/>
        <end position="529"/>
    </location>
</feature>
<feature type="compositionally biased region" description="Low complexity" evidence="2">
    <location>
        <begin position="357"/>
        <end position="374"/>
    </location>
</feature>
<evidence type="ECO:0000259" key="4">
    <source>
        <dbReference type="Pfam" id="PF18878"/>
    </source>
</evidence>
<dbReference type="PANTHER" id="PTHR46766:SF1">
    <property type="entry name" value="GLUTAMINE-RICH PROTEIN 2"/>
    <property type="match status" value="1"/>
</dbReference>
<dbReference type="SUPFAM" id="SSF140459">
    <property type="entry name" value="PE/PPE dimer-like"/>
    <property type="match status" value="1"/>
</dbReference>
<organism evidence="5 6">
    <name type="scientific">Mycolicibacter acidiphilus</name>
    <dbReference type="NCBI Taxonomy" id="2835306"/>
    <lineage>
        <taxon>Bacteria</taxon>
        <taxon>Bacillati</taxon>
        <taxon>Actinomycetota</taxon>
        <taxon>Actinomycetes</taxon>
        <taxon>Mycobacteriales</taxon>
        <taxon>Mycobacteriaceae</taxon>
        <taxon>Mycolicibacter</taxon>
    </lineage>
</organism>
<reference evidence="5 6" key="1">
    <citation type="submission" date="2021-05" db="EMBL/GenBank/DDBJ databases">
        <title>Mycobacterium acidophilum sp. nov., an extremely acid-tolerant member of the genus Mycobacterium.</title>
        <authorList>
            <person name="Xia J."/>
        </authorList>
    </citation>
    <scope>NUCLEOTIDE SEQUENCE [LARGE SCALE GENOMIC DNA]</scope>
    <source>
        <strain evidence="5 6">M1</strain>
    </source>
</reference>
<feature type="region of interest" description="Disordered" evidence="2">
    <location>
        <begin position="350"/>
        <end position="401"/>
    </location>
</feature>
<proteinExistence type="inferred from homology"/>
<dbReference type="InterPro" id="IPR038332">
    <property type="entry name" value="PPE_sf"/>
</dbReference>
<feature type="region of interest" description="Disordered" evidence="2">
    <location>
        <begin position="516"/>
        <end position="538"/>
    </location>
</feature>
<gene>
    <name evidence="5" type="ORF">KIH27_13240</name>
</gene>
<dbReference type="Pfam" id="PF00823">
    <property type="entry name" value="PPE"/>
    <property type="match status" value="1"/>
</dbReference>
<dbReference type="Proteomes" id="UP001519535">
    <property type="component" value="Unassembled WGS sequence"/>
</dbReference>
<feature type="domain" description="PPE" evidence="3">
    <location>
        <begin position="6"/>
        <end position="168"/>
    </location>
</feature>
<dbReference type="InterPro" id="IPR043641">
    <property type="entry name" value="PPE-PPW_C"/>
</dbReference>
<comment type="caution">
    <text evidence="5">The sequence shown here is derived from an EMBL/GenBank/DDBJ whole genome shotgun (WGS) entry which is preliminary data.</text>
</comment>
<evidence type="ECO:0000259" key="3">
    <source>
        <dbReference type="Pfam" id="PF00823"/>
    </source>
</evidence>
<dbReference type="Pfam" id="PF18878">
    <property type="entry name" value="PPE-PPW"/>
    <property type="match status" value="1"/>
</dbReference>
<evidence type="ECO:0000313" key="5">
    <source>
        <dbReference type="EMBL" id="MBS9534552.1"/>
    </source>
</evidence>
<sequence>MSAPAWMAFPPETHSTLLSAGPGPGPLLAAAAAWNQLSAEYTATAAELTALLDTVSAGVWDGSAAARYLAAHTPYLAWLTQAALDTAGVAAGHHSSAAAFATALATMPTLAELAANHTVHTALVATNFFGVNTIPIALNEADYVRMWIQAAVTMTTYHGAAAASVAATPHTTTAPTVMSMDGDMGGGGGHMGGGGDMGGGGGHMGGGGNMGGGMNTGIPGTFEEWLQAIFPPKFDPFGPLPDMYPSLEMFLPRVEKMLAMYAGDPSQLAQAIFLLGTQFVVHRAMVTINLLLHFPQLLAMPLPQLAVALTPIVELAAGPALAAALATPAVGGGAGLTGLTGLSGLAAPGPAVPSPSPTVVAEVPSTPTGSTTPAAGPPSAPAPAVLSSPAPAVPPATPPPLLGAEGVTGTVGAHAAVHPYLLNFGAVGSAARRRARTREQAPEGIDAPAPAPVPAARRHQPQPRHRTTGQRPGRGYRYEFLDSQASERGTGTLGFTGTAARPTAAAAGMTTLDARTFGNTSLPMLPGTWSDDPLRSGE</sequence>